<evidence type="ECO:0000256" key="5">
    <source>
        <dbReference type="SAM" id="MobiDB-lite"/>
    </source>
</evidence>
<dbReference type="Pfam" id="PF13520">
    <property type="entry name" value="AA_permease_2"/>
    <property type="match status" value="1"/>
</dbReference>
<keyword evidence="8" id="KW-1185">Reference proteome</keyword>
<feature type="transmembrane region" description="Helical" evidence="6">
    <location>
        <begin position="239"/>
        <end position="258"/>
    </location>
</feature>
<keyword evidence="3 6" id="KW-1133">Transmembrane helix</keyword>
<dbReference type="GO" id="GO:0016020">
    <property type="term" value="C:membrane"/>
    <property type="evidence" value="ECO:0007669"/>
    <property type="project" value="UniProtKB-SubCell"/>
</dbReference>
<name>A0A316USJ1_9BASI</name>
<feature type="region of interest" description="Disordered" evidence="5">
    <location>
        <begin position="1"/>
        <end position="82"/>
    </location>
</feature>
<feature type="transmembrane region" description="Helical" evidence="6">
    <location>
        <begin position="441"/>
        <end position="466"/>
    </location>
</feature>
<dbReference type="RefSeq" id="XP_025362878.1">
    <property type="nucleotide sequence ID" value="XM_025507703.1"/>
</dbReference>
<gene>
    <name evidence="7" type="ORF">BDZ90DRAFT_250684</name>
</gene>
<feature type="transmembrane region" description="Helical" evidence="6">
    <location>
        <begin position="370"/>
        <end position="389"/>
    </location>
</feature>
<dbReference type="InterPro" id="IPR002293">
    <property type="entry name" value="AA/rel_permease1"/>
</dbReference>
<proteinExistence type="predicted"/>
<feature type="compositionally biased region" description="Polar residues" evidence="5">
    <location>
        <begin position="72"/>
        <end position="82"/>
    </location>
</feature>
<dbReference type="InterPro" id="IPR050598">
    <property type="entry name" value="AminoAcid_Transporter"/>
</dbReference>
<feature type="transmembrane region" description="Helical" evidence="6">
    <location>
        <begin position="415"/>
        <end position="435"/>
    </location>
</feature>
<dbReference type="OrthoDB" id="5982228at2759"/>
<evidence type="ECO:0000313" key="7">
    <source>
        <dbReference type="EMBL" id="PWN28266.1"/>
    </source>
</evidence>
<protein>
    <submittedName>
        <fullName evidence="7">Amino acid transporter</fullName>
    </submittedName>
</protein>
<feature type="transmembrane region" description="Helical" evidence="6">
    <location>
        <begin position="122"/>
        <end position="145"/>
    </location>
</feature>
<feature type="compositionally biased region" description="Acidic residues" evidence="5">
    <location>
        <begin position="17"/>
        <end position="28"/>
    </location>
</feature>
<dbReference type="GO" id="GO:0015179">
    <property type="term" value="F:L-amino acid transmembrane transporter activity"/>
    <property type="evidence" value="ECO:0007669"/>
    <property type="project" value="TreeGrafter"/>
</dbReference>
<accession>A0A316USJ1</accession>
<feature type="transmembrane region" description="Helical" evidence="6">
    <location>
        <begin position="322"/>
        <end position="341"/>
    </location>
</feature>
<feature type="transmembrane region" description="Helical" evidence="6">
    <location>
        <begin position="487"/>
        <end position="508"/>
    </location>
</feature>
<evidence type="ECO:0000256" key="2">
    <source>
        <dbReference type="ARBA" id="ARBA00022692"/>
    </source>
</evidence>
<dbReference type="PIRSF" id="PIRSF006060">
    <property type="entry name" value="AA_transporter"/>
    <property type="match status" value="1"/>
</dbReference>
<dbReference type="Gene3D" id="1.20.1740.10">
    <property type="entry name" value="Amino acid/polyamine transporter I"/>
    <property type="match status" value="1"/>
</dbReference>
<dbReference type="EMBL" id="KZ819665">
    <property type="protein sequence ID" value="PWN28266.1"/>
    <property type="molecule type" value="Genomic_DNA"/>
</dbReference>
<dbReference type="PANTHER" id="PTHR11785:SF498">
    <property type="entry name" value="HIGH-AFFINITY METHIONINE PERMEASE"/>
    <property type="match status" value="1"/>
</dbReference>
<evidence type="ECO:0000256" key="3">
    <source>
        <dbReference type="ARBA" id="ARBA00022989"/>
    </source>
</evidence>
<feature type="transmembrane region" description="Helical" evidence="6">
    <location>
        <begin position="207"/>
        <end position="227"/>
    </location>
</feature>
<dbReference type="STRING" id="1569628.A0A316USJ1"/>
<sequence length="582" mass="62346">MTASLHQPTLNRRDTEVTVEQESPDANEDGTRQLGGNASSSDDELKKKDLAGEDGAPGAGALSQLSDDTEANKPQSQGELAQGRQVGTLSATFLIVNRIVGTGVFSTTSTILTQSGSVGMSLLYWVIGAIVAFAGFSVYSEFATMMPKNGGELNYLQHAYRKPRGLAAVMYAAQAFLLGQAAGNAYSAGQYFLKAGASNGRGNASEWPARAIGVGVLFAALIMHSTALKWGLRFQNALGTFKLIILTLIAFSGFAALAGRSVAGTAGTANFKNAFVGTRGDVFSISNCLYNAIWSYQGYSNCFYSLGEVQNPARLMRRAGPLALLVIAALYVLVQVAYFAAIPLEGVAASEQIIAADYFNNMFGGRSRQALSVFVALSAVANVFSVVFSQGRVNQALGRDGLIPFGKFFASSRPFNTPMAGLAWHVAMTLIILLAPPPGDTYQLVLALSSYPLNVVNAAVGLALLATYVPRSWRPEWARDWASPYRASLPVTLFFSLISIFLCVGPFIPPERRQDAVYAHLWYALAPVIALGLLGLGALWWVVRWWALPKKGGYVLEPVERTLSDGNVVTAWEKRKVEAVSS</sequence>
<evidence type="ECO:0000256" key="6">
    <source>
        <dbReference type="SAM" id="Phobius"/>
    </source>
</evidence>
<feature type="transmembrane region" description="Helical" evidence="6">
    <location>
        <begin position="520"/>
        <end position="543"/>
    </location>
</feature>
<keyword evidence="4 6" id="KW-0472">Membrane</keyword>
<reference evidence="7 8" key="1">
    <citation type="journal article" date="2018" name="Mol. Biol. Evol.">
        <title>Broad Genomic Sampling Reveals a Smut Pathogenic Ancestry of the Fungal Clade Ustilaginomycotina.</title>
        <authorList>
            <person name="Kijpornyongpan T."/>
            <person name="Mondo S.J."/>
            <person name="Barry K."/>
            <person name="Sandor L."/>
            <person name="Lee J."/>
            <person name="Lipzen A."/>
            <person name="Pangilinan J."/>
            <person name="LaButti K."/>
            <person name="Hainaut M."/>
            <person name="Henrissat B."/>
            <person name="Grigoriev I.V."/>
            <person name="Spatafora J.W."/>
            <person name="Aime M.C."/>
        </authorList>
    </citation>
    <scope>NUCLEOTIDE SEQUENCE [LARGE SCALE GENOMIC DNA]</scope>
    <source>
        <strain evidence="7 8">MCA 5214</strain>
    </source>
</reference>
<dbReference type="GeneID" id="37029526"/>
<evidence type="ECO:0000313" key="8">
    <source>
        <dbReference type="Proteomes" id="UP000245884"/>
    </source>
</evidence>
<dbReference type="PANTHER" id="PTHR11785">
    <property type="entry name" value="AMINO ACID TRANSPORTER"/>
    <property type="match status" value="1"/>
</dbReference>
<evidence type="ECO:0000256" key="1">
    <source>
        <dbReference type="ARBA" id="ARBA00004141"/>
    </source>
</evidence>
<dbReference type="AlphaFoldDB" id="A0A316USJ1"/>
<dbReference type="Proteomes" id="UP000245884">
    <property type="component" value="Unassembled WGS sequence"/>
</dbReference>
<comment type="subcellular location">
    <subcellularLocation>
        <location evidence="1">Membrane</location>
        <topology evidence="1">Multi-pass membrane protein</topology>
    </subcellularLocation>
</comment>
<keyword evidence="2 6" id="KW-0812">Transmembrane</keyword>
<evidence type="ECO:0000256" key="4">
    <source>
        <dbReference type="ARBA" id="ARBA00023136"/>
    </source>
</evidence>
<organism evidence="7 8">
    <name type="scientific">Jaminaea rosea</name>
    <dbReference type="NCBI Taxonomy" id="1569628"/>
    <lineage>
        <taxon>Eukaryota</taxon>
        <taxon>Fungi</taxon>
        <taxon>Dikarya</taxon>
        <taxon>Basidiomycota</taxon>
        <taxon>Ustilaginomycotina</taxon>
        <taxon>Exobasidiomycetes</taxon>
        <taxon>Microstromatales</taxon>
        <taxon>Microstromatales incertae sedis</taxon>
        <taxon>Jaminaea</taxon>
    </lineage>
</organism>
<feature type="compositionally biased region" description="Polar residues" evidence="5">
    <location>
        <begin position="1"/>
        <end position="10"/>
    </location>
</feature>